<dbReference type="AlphaFoldDB" id="A0A857DJI2"/>
<name>A0A857DJI2_9FIRM</name>
<dbReference type="Proteomes" id="UP000430508">
    <property type="component" value="Chromosome"/>
</dbReference>
<evidence type="ECO:0000313" key="2">
    <source>
        <dbReference type="Proteomes" id="UP000430508"/>
    </source>
</evidence>
<proteinExistence type="predicted"/>
<dbReference type="RefSeq" id="WP_015042459.1">
    <property type="nucleotide sequence ID" value="NZ_CP046996.1"/>
</dbReference>
<protein>
    <submittedName>
        <fullName evidence="1">Uncharacterized protein</fullName>
    </submittedName>
</protein>
<sequence length="118" mass="13649">MNIDPEMVRRAQMLLTLDHSLPQVKEILLREGYSDDQVADLIDATEEVLNYFVPPVFDDNKIAIDIRHSNKDLDGDPSPDLLVDRFSGKIELLTPHLQETWRVANEIRKTLKCQCQYL</sequence>
<evidence type="ECO:0000313" key="1">
    <source>
        <dbReference type="EMBL" id="QHA00326.1"/>
    </source>
</evidence>
<dbReference type="EMBL" id="CP046996">
    <property type="protein sequence ID" value="QHA00326.1"/>
    <property type="molecule type" value="Genomic_DNA"/>
</dbReference>
<accession>A0A857DJI2</accession>
<organism evidence="1 2">
    <name type="scientific">Dehalobacter restrictus</name>
    <dbReference type="NCBI Taxonomy" id="55583"/>
    <lineage>
        <taxon>Bacteria</taxon>
        <taxon>Bacillati</taxon>
        <taxon>Bacillota</taxon>
        <taxon>Clostridia</taxon>
        <taxon>Eubacteriales</taxon>
        <taxon>Desulfitobacteriaceae</taxon>
        <taxon>Dehalobacter</taxon>
    </lineage>
</organism>
<reference evidence="1 2" key="1">
    <citation type="submission" date="2019-12" db="EMBL/GenBank/DDBJ databases">
        <title>Sequence classification of anaerobic respiratory reductive dehalogenases: First we see many, then we see few.</title>
        <authorList>
            <person name="Molenda O."/>
            <person name="Puentes Jacome L.A."/>
            <person name="Cao X."/>
            <person name="Nesbo C.L."/>
            <person name="Tang S."/>
            <person name="Morson N."/>
            <person name="Patron J."/>
            <person name="Lomheim L."/>
            <person name="Wishart D.S."/>
            <person name="Edwards E.A."/>
        </authorList>
    </citation>
    <scope>NUCLEOTIDE SEQUENCE [LARGE SCALE GENOMIC DNA]</scope>
    <source>
        <strain evidence="1 2">12DCA</strain>
    </source>
</reference>
<gene>
    <name evidence="1" type="ORF">GQ588_06605</name>
</gene>